<sequence length="165" mass="17974">MSRGSFQREDSLAKGRSEKSSLLLFLSCYTRPFVPRGDSGPIAALTGVSVSHLLFADDLSQSGHPLSPKPYSGLSRFSHILRPSGYGDWDRRSIHTVIWETICKPKRRVDLASQALGDGMKPAFSSRFGCWPPTPVSYGPTGSKLDISNKNGYGTLPLQLASCVE</sequence>
<evidence type="ECO:0000313" key="1">
    <source>
        <dbReference type="EMBL" id="CAK7324942.1"/>
    </source>
</evidence>
<proteinExistence type="predicted"/>
<comment type="caution">
    <text evidence="1">The sequence shown here is derived from an EMBL/GenBank/DDBJ whole genome shotgun (WGS) entry which is preliminary data.</text>
</comment>
<evidence type="ECO:0000313" key="2">
    <source>
        <dbReference type="Proteomes" id="UP001314170"/>
    </source>
</evidence>
<dbReference type="EMBL" id="CAWUPB010000809">
    <property type="protein sequence ID" value="CAK7324942.1"/>
    <property type="molecule type" value="Genomic_DNA"/>
</dbReference>
<organism evidence="1 2">
    <name type="scientific">Dovyalis caffra</name>
    <dbReference type="NCBI Taxonomy" id="77055"/>
    <lineage>
        <taxon>Eukaryota</taxon>
        <taxon>Viridiplantae</taxon>
        <taxon>Streptophyta</taxon>
        <taxon>Embryophyta</taxon>
        <taxon>Tracheophyta</taxon>
        <taxon>Spermatophyta</taxon>
        <taxon>Magnoliopsida</taxon>
        <taxon>eudicotyledons</taxon>
        <taxon>Gunneridae</taxon>
        <taxon>Pentapetalae</taxon>
        <taxon>rosids</taxon>
        <taxon>fabids</taxon>
        <taxon>Malpighiales</taxon>
        <taxon>Salicaceae</taxon>
        <taxon>Flacourtieae</taxon>
        <taxon>Dovyalis</taxon>
    </lineage>
</organism>
<accession>A0AAV1QT43</accession>
<protein>
    <submittedName>
        <fullName evidence="1">Uncharacterized protein</fullName>
    </submittedName>
</protein>
<name>A0AAV1QT43_9ROSI</name>
<dbReference type="AlphaFoldDB" id="A0AAV1QT43"/>
<keyword evidence="2" id="KW-1185">Reference proteome</keyword>
<gene>
    <name evidence="1" type="ORF">DCAF_LOCUS2613</name>
</gene>
<reference evidence="1 2" key="1">
    <citation type="submission" date="2024-01" db="EMBL/GenBank/DDBJ databases">
        <authorList>
            <person name="Waweru B."/>
        </authorList>
    </citation>
    <scope>NUCLEOTIDE SEQUENCE [LARGE SCALE GENOMIC DNA]</scope>
</reference>
<dbReference type="Proteomes" id="UP001314170">
    <property type="component" value="Unassembled WGS sequence"/>
</dbReference>